<evidence type="ECO:0000256" key="1">
    <source>
        <dbReference type="SAM" id="MobiDB-lite"/>
    </source>
</evidence>
<dbReference type="Proteomes" id="UP000325440">
    <property type="component" value="Unassembled WGS sequence"/>
</dbReference>
<dbReference type="EMBL" id="CABPRJ010001896">
    <property type="protein sequence ID" value="VVC39556.1"/>
    <property type="molecule type" value="Genomic_DNA"/>
</dbReference>
<accession>A0A5E4N4G8</accession>
<proteinExistence type="predicted"/>
<evidence type="ECO:0000313" key="3">
    <source>
        <dbReference type="Proteomes" id="UP000325440"/>
    </source>
</evidence>
<dbReference type="AlphaFoldDB" id="A0A5E4N4G8"/>
<organism evidence="2 3">
    <name type="scientific">Cinara cedri</name>
    <dbReference type="NCBI Taxonomy" id="506608"/>
    <lineage>
        <taxon>Eukaryota</taxon>
        <taxon>Metazoa</taxon>
        <taxon>Ecdysozoa</taxon>
        <taxon>Arthropoda</taxon>
        <taxon>Hexapoda</taxon>
        <taxon>Insecta</taxon>
        <taxon>Pterygota</taxon>
        <taxon>Neoptera</taxon>
        <taxon>Paraneoptera</taxon>
        <taxon>Hemiptera</taxon>
        <taxon>Sternorrhyncha</taxon>
        <taxon>Aphidomorpha</taxon>
        <taxon>Aphidoidea</taxon>
        <taxon>Aphididae</taxon>
        <taxon>Lachninae</taxon>
        <taxon>Cinara</taxon>
    </lineage>
</organism>
<feature type="compositionally biased region" description="Polar residues" evidence="1">
    <location>
        <begin position="39"/>
        <end position="50"/>
    </location>
</feature>
<feature type="region of interest" description="Disordered" evidence="1">
    <location>
        <begin position="1"/>
        <end position="80"/>
    </location>
</feature>
<name>A0A5E4N4G8_9HEMI</name>
<dbReference type="OrthoDB" id="429991at2759"/>
<protein>
    <submittedName>
        <fullName evidence="2">Uncharacterized protein</fullName>
    </submittedName>
</protein>
<sequence>MLEGNPAPNHYYPKMDPVLKKAPQPSFKRRTHFGRPDNVTPSPNKYTLQTGYPKPCKKSPCGSIKPRFQQKSEGNPAPNIYHVPSTAKYKYGKTAAITMTPIREPVIKADSVPPPNLYSSQAGVQCSIKSPLFGQKSSYKRAVYMTVEDFI</sequence>
<reference evidence="2 3" key="1">
    <citation type="submission" date="2019-08" db="EMBL/GenBank/DDBJ databases">
        <authorList>
            <person name="Alioto T."/>
            <person name="Alioto T."/>
            <person name="Gomez Garrido J."/>
        </authorList>
    </citation>
    <scope>NUCLEOTIDE SEQUENCE [LARGE SCALE GENOMIC DNA]</scope>
</reference>
<evidence type="ECO:0000313" key="2">
    <source>
        <dbReference type="EMBL" id="VVC39556.1"/>
    </source>
</evidence>
<gene>
    <name evidence="2" type="ORF">CINCED_3A016990</name>
</gene>
<keyword evidence="3" id="KW-1185">Reference proteome</keyword>